<dbReference type="Proteomes" id="UP000887579">
    <property type="component" value="Unplaced"/>
</dbReference>
<proteinExistence type="predicted"/>
<dbReference type="WBParaSite" id="ES5_v2.g11968.t1">
    <property type="protein sequence ID" value="ES5_v2.g11968.t1"/>
    <property type="gene ID" value="ES5_v2.g11968"/>
</dbReference>
<accession>A0AC34F527</accession>
<evidence type="ECO:0000313" key="1">
    <source>
        <dbReference type="Proteomes" id="UP000887579"/>
    </source>
</evidence>
<reference evidence="2" key="1">
    <citation type="submission" date="2022-11" db="UniProtKB">
        <authorList>
            <consortium name="WormBaseParasite"/>
        </authorList>
    </citation>
    <scope>IDENTIFICATION</scope>
</reference>
<protein>
    <submittedName>
        <fullName evidence="2">ADP-ribosylation factor</fullName>
    </submittedName>
</protein>
<organism evidence="1 2">
    <name type="scientific">Panagrolaimus sp. ES5</name>
    <dbReference type="NCBI Taxonomy" id="591445"/>
    <lineage>
        <taxon>Eukaryota</taxon>
        <taxon>Metazoa</taxon>
        <taxon>Ecdysozoa</taxon>
        <taxon>Nematoda</taxon>
        <taxon>Chromadorea</taxon>
        <taxon>Rhabditida</taxon>
        <taxon>Tylenchina</taxon>
        <taxon>Panagrolaimomorpha</taxon>
        <taxon>Panagrolaimoidea</taxon>
        <taxon>Panagrolaimidae</taxon>
        <taxon>Panagrolaimus</taxon>
    </lineage>
</organism>
<name>A0AC34F527_9BILA</name>
<sequence length="183" mass="20749">MGNKFTNLFDRFFGKTKAKILVIGLDAVGKTTFLYKLKTPEIVITIPTIGFNVETVEYKNIEFTIWDVGGGDKLRPLYHHYYQKSDSVIFVIDSADRERIGEAAEFLHSFFNEEKVQGATLLIFANKQDLPNVMNVEEIKEKLNLKTLKTQKCHIQGCCAASGDGIYEGLDWLSHQLINPSLK</sequence>
<evidence type="ECO:0000313" key="2">
    <source>
        <dbReference type="WBParaSite" id="ES5_v2.g11968.t1"/>
    </source>
</evidence>